<keyword evidence="3" id="KW-1185">Reference proteome</keyword>
<dbReference type="InterPro" id="IPR022742">
    <property type="entry name" value="Hydrolase_4"/>
</dbReference>
<dbReference type="PANTHER" id="PTHR12277:SF81">
    <property type="entry name" value="PROTEIN ABHD13"/>
    <property type="match status" value="1"/>
</dbReference>
<dbReference type="Pfam" id="PF12146">
    <property type="entry name" value="Hydrolase_4"/>
    <property type="match status" value="1"/>
</dbReference>
<name>A0A347UHV3_9RHOB</name>
<dbReference type="InterPro" id="IPR029058">
    <property type="entry name" value="AB_hydrolase_fold"/>
</dbReference>
<reference evidence="2 3" key="1">
    <citation type="submission" date="2018-09" db="EMBL/GenBank/DDBJ databases">
        <title>Profundibacter amoris BAR1 gen. nov., sp. nov., a new member of the Roseobacter clade isolated at Lokis Castle Vent Field on the Arctic Mid-Oceanic Ridge.</title>
        <authorList>
            <person name="Le Moine Bauer S."/>
            <person name="Sjoeberg A.G."/>
            <person name="L'Haridon S."/>
            <person name="Stokke R."/>
            <person name="Roalkvam I."/>
            <person name="Steen I.H."/>
            <person name="Dahle H."/>
        </authorList>
    </citation>
    <scope>NUCLEOTIDE SEQUENCE [LARGE SCALE GENOMIC DNA]</scope>
    <source>
        <strain evidence="2 3">BAR1</strain>
    </source>
</reference>
<sequence>MILKTLGITALLGLTSFGLLGKFEQSMVYPLDPTEVSPANAGVPQMQAVRFTSDKETLVLWVAKPKAGKPVILYFQGNAGNLANRAPRFASFQKRGYGVVAMAYRGSSGSSGKPSQKSILRDAINLYQSLPNLVGDAPVVLYGESLGTGVAVLMADNPKLANTPPAAMVLEAPYTSLPDITRRIYPKFKPILFLMKNRWPSLRHIRNLDIPLLVLHGTDDPLIPIEMGREMFDASPATDNTFFAVQGAGHNDVWQTDAKVALYAFLNRF</sequence>
<dbReference type="PANTHER" id="PTHR12277">
    <property type="entry name" value="ALPHA/BETA HYDROLASE DOMAIN-CONTAINING PROTEIN"/>
    <property type="match status" value="1"/>
</dbReference>
<organism evidence="2 3">
    <name type="scientific">Profundibacter amoris</name>
    <dbReference type="NCBI Taxonomy" id="2171755"/>
    <lineage>
        <taxon>Bacteria</taxon>
        <taxon>Pseudomonadati</taxon>
        <taxon>Pseudomonadota</taxon>
        <taxon>Alphaproteobacteria</taxon>
        <taxon>Rhodobacterales</taxon>
        <taxon>Paracoccaceae</taxon>
        <taxon>Profundibacter</taxon>
    </lineage>
</organism>
<feature type="domain" description="Serine aminopeptidase S33" evidence="1">
    <location>
        <begin position="72"/>
        <end position="203"/>
    </location>
</feature>
<dbReference type="OrthoDB" id="9798884at2"/>
<evidence type="ECO:0000313" key="2">
    <source>
        <dbReference type="EMBL" id="AXX98431.1"/>
    </source>
</evidence>
<evidence type="ECO:0000259" key="1">
    <source>
        <dbReference type="Pfam" id="PF12146"/>
    </source>
</evidence>
<gene>
    <name evidence="2" type="ORF">BAR1_11135</name>
</gene>
<dbReference type="EMBL" id="CP032125">
    <property type="protein sequence ID" value="AXX98431.1"/>
    <property type="molecule type" value="Genomic_DNA"/>
</dbReference>
<dbReference type="RefSeq" id="WP_118943087.1">
    <property type="nucleotide sequence ID" value="NZ_CP032125.1"/>
</dbReference>
<dbReference type="SUPFAM" id="SSF53474">
    <property type="entry name" value="alpha/beta-Hydrolases"/>
    <property type="match status" value="1"/>
</dbReference>
<protein>
    <submittedName>
        <fullName evidence="2">Alpha/beta hydrolase</fullName>
    </submittedName>
</protein>
<dbReference type="Proteomes" id="UP000261704">
    <property type="component" value="Chromosome"/>
</dbReference>
<evidence type="ECO:0000313" key="3">
    <source>
        <dbReference type="Proteomes" id="UP000261704"/>
    </source>
</evidence>
<keyword evidence="2" id="KW-0378">Hydrolase</keyword>
<dbReference type="GO" id="GO:0016787">
    <property type="term" value="F:hydrolase activity"/>
    <property type="evidence" value="ECO:0007669"/>
    <property type="project" value="UniProtKB-KW"/>
</dbReference>
<dbReference type="AlphaFoldDB" id="A0A347UHV3"/>
<dbReference type="Gene3D" id="3.40.50.1820">
    <property type="entry name" value="alpha/beta hydrolase"/>
    <property type="match status" value="1"/>
</dbReference>
<accession>A0A347UHV3</accession>
<dbReference type="KEGG" id="pamo:BAR1_11135"/>
<proteinExistence type="predicted"/>